<dbReference type="SUPFAM" id="SSF49764">
    <property type="entry name" value="HSP20-like chaperones"/>
    <property type="match status" value="1"/>
</dbReference>
<evidence type="ECO:0000256" key="2">
    <source>
        <dbReference type="RuleBase" id="RU003616"/>
    </source>
</evidence>
<reference evidence="4 5" key="1">
    <citation type="journal article" date="2018" name="Syst. Appl. Microbiol.">
        <title>Abditibacterium utsteinense sp. nov., the first cultivated member of candidate phylum FBP, isolated from ice-free Antarctic soil samples.</title>
        <authorList>
            <person name="Tahon G."/>
            <person name="Tytgat B."/>
            <person name="Lebbe L."/>
            <person name="Carlier A."/>
            <person name="Willems A."/>
        </authorList>
    </citation>
    <scope>NUCLEOTIDE SEQUENCE [LARGE SCALE GENOMIC DNA]</scope>
    <source>
        <strain evidence="4 5">LMG 29911</strain>
    </source>
</reference>
<dbReference type="PANTHER" id="PTHR11527">
    <property type="entry name" value="HEAT-SHOCK PROTEIN 20 FAMILY MEMBER"/>
    <property type="match status" value="1"/>
</dbReference>
<dbReference type="Pfam" id="PF00011">
    <property type="entry name" value="HSP20"/>
    <property type="match status" value="1"/>
</dbReference>
<dbReference type="InParanoid" id="A0A2S8SX05"/>
<dbReference type="Proteomes" id="UP000237684">
    <property type="component" value="Unassembled WGS sequence"/>
</dbReference>
<comment type="similarity">
    <text evidence="1 2">Belongs to the small heat shock protein (HSP20) family.</text>
</comment>
<accession>A0A2S8SX05</accession>
<gene>
    <name evidence="4" type="ORF">B1R32_10169</name>
</gene>
<keyword evidence="5" id="KW-1185">Reference proteome</keyword>
<feature type="domain" description="SHSP" evidence="3">
    <location>
        <begin position="23"/>
        <end position="135"/>
    </location>
</feature>
<evidence type="ECO:0000313" key="5">
    <source>
        <dbReference type="Proteomes" id="UP000237684"/>
    </source>
</evidence>
<dbReference type="InterPro" id="IPR031107">
    <property type="entry name" value="Small_HSP"/>
</dbReference>
<evidence type="ECO:0000259" key="3">
    <source>
        <dbReference type="PROSITE" id="PS01031"/>
    </source>
</evidence>
<dbReference type="AlphaFoldDB" id="A0A2S8SX05"/>
<sequence>MASRIRTHLLLHSLPGLDSASPWSASAWQPRVDVYEMSTQIVILVEAPGLQTDHLKLQFEPGQLLVEGVRTQPQLPESARAALVEMHYGPFRRVFALPANADGDGIAATYDAGILQISVPRSEKSAPREIQVTTS</sequence>
<evidence type="ECO:0000313" key="4">
    <source>
        <dbReference type="EMBL" id="PQV65330.1"/>
    </source>
</evidence>
<comment type="caution">
    <text evidence="4">The sequence shown here is derived from an EMBL/GenBank/DDBJ whole genome shotgun (WGS) entry which is preliminary data.</text>
</comment>
<dbReference type="RefSeq" id="WP_105482078.1">
    <property type="nucleotide sequence ID" value="NZ_NIGF01000001.1"/>
</dbReference>
<dbReference type="CDD" id="cd06464">
    <property type="entry name" value="ACD_sHsps-like"/>
    <property type="match status" value="1"/>
</dbReference>
<name>A0A2S8SX05_9BACT</name>
<protein>
    <submittedName>
        <fullName evidence="4">HSP20 family protein</fullName>
    </submittedName>
</protein>
<dbReference type="OrthoDB" id="9811615at2"/>
<dbReference type="InterPro" id="IPR008978">
    <property type="entry name" value="HSP20-like_chaperone"/>
</dbReference>
<dbReference type="PROSITE" id="PS01031">
    <property type="entry name" value="SHSP"/>
    <property type="match status" value="1"/>
</dbReference>
<dbReference type="EMBL" id="NIGF01000001">
    <property type="protein sequence ID" value="PQV65330.1"/>
    <property type="molecule type" value="Genomic_DNA"/>
</dbReference>
<dbReference type="Gene3D" id="2.60.40.790">
    <property type="match status" value="1"/>
</dbReference>
<proteinExistence type="inferred from homology"/>
<dbReference type="InterPro" id="IPR002068">
    <property type="entry name" value="A-crystallin/Hsp20_dom"/>
</dbReference>
<evidence type="ECO:0000256" key="1">
    <source>
        <dbReference type="PROSITE-ProRule" id="PRU00285"/>
    </source>
</evidence>
<organism evidence="4 5">
    <name type="scientific">Abditibacterium utsteinense</name>
    <dbReference type="NCBI Taxonomy" id="1960156"/>
    <lineage>
        <taxon>Bacteria</taxon>
        <taxon>Pseudomonadati</taxon>
        <taxon>Abditibacteriota</taxon>
        <taxon>Abditibacteriia</taxon>
        <taxon>Abditibacteriales</taxon>
        <taxon>Abditibacteriaceae</taxon>
        <taxon>Abditibacterium</taxon>
    </lineage>
</organism>